<organism evidence="2 3">
    <name type="scientific">Fusibacter bizertensis</name>
    <dbReference type="NCBI Taxonomy" id="1488331"/>
    <lineage>
        <taxon>Bacteria</taxon>
        <taxon>Bacillati</taxon>
        <taxon>Bacillota</taxon>
        <taxon>Clostridia</taxon>
        <taxon>Eubacteriales</taxon>
        <taxon>Eubacteriales Family XII. Incertae Sedis</taxon>
        <taxon>Fusibacter</taxon>
    </lineage>
</organism>
<proteinExistence type="predicted"/>
<sequence>MPEEKVQTQTSKPIKIETDRLIIRDHIASDFLGLSSLLTAEKEMYYLMDLYATDLEAVKVNLETAIAAIDSPVRDKYFFAIIERASGAYIGEIGFTILERRHEDSNVSSLVELGYFIKSDYWGNGIVTEAGEAVIEFAFLSIGIHKITTGCAKENRASERVMVKLGFVKEAELYAHQLVHGKWSDRLIYGMTSQQFQLKVL</sequence>
<dbReference type="GO" id="GO:0016740">
    <property type="term" value="F:transferase activity"/>
    <property type="evidence" value="ECO:0007669"/>
    <property type="project" value="UniProtKB-KW"/>
</dbReference>
<dbReference type="InterPro" id="IPR016181">
    <property type="entry name" value="Acyl_CoA_acyltransferase"/>
</dbReference>
<comment type="caution">
    <text evidence="2">The sequence shown here is derived from an EMBL/GenBank/DDBJ whole genome shotgun (WGS) entry which is preliminary data.</text>
</comment>
<gene>
    <name evidence="2" type="ORF">QE109_04970</name>
</gene>
<keyword evidence="2" id="KW-0808">Transferase</keyword>
<dbReference type="SUPFAM" id="SSF55729">
    <property type="entry name" value="Acyl-CoA N-acyltransferases (Nat)"/>
    <property type="match status" value="1"/>
</dbReference>
<keyword evidence="3" id="KW-1185">Reference proteome</keyword>
<dbReference type="Gene3D" id="3.40.630.30">
    <property type="match status" value="1"/>
</dbReference>
<name>A0ABT6NAR0_9FIRM</name>
<dbReference type="EMBL" id="JARYZI010000002">
    <property type="protein sequence ID" value="MDH8677486.1"/>
    <property type="molecule type" value="Genomic_DNA"/>
</dbReference>
<protein>
    <submittedName>
        <fullName evidence="2">GNAT family protein</fullName>
        <ecNumber evidence="2">2.-.-.-</ecNumber>
    </submittedName>
</protein>
<dbReference type="PROSITE" id="PS51186">
    <property type="entry name" value="GNAT"/>
    <property type="match status" value="1"/>
</dbReference>
<dbReference type="EC" id="2.-.-.-" evidence="2"/>
<dbReference type="Pfam" id="PF13302">
    <property type="entry name" value="Acetyltransf_3"/>
    <property type="match status" value="1"/>
</dbReference>
<dbReference type="PANTHER" id="PTHR43792">
    <property type="entry name" value="GNAT FAMILY, PUTATIVE (AFU_ORTHOLOGUE AFUA_3G00765)-RELATED-RELATED"/>
    <property type="match status" value="1"/>
</dbReference>
<evidence type="ECO:0000313" key="2">
    <source>
        <dbReference type="EMBL" id="MDH8677486.1"/>
    </source>
</evidence>
<dbReference type="Proteomes" id="UP001158045">
    <property type="component" value="Unassembled WGS sequence"/>
</dbReference>
<dbReference type="RefSeq" id="WP_281093300.1">
    <property type="nucleotide sequence ID" value="NZ_JARYZI010000002.1"/>
</dbReference>
<feature type="domain" description="N-acetyltransferase" evidence="1">
    <location>
        <begin position="21"/>
        <end position="188"/>
    </location>
</feature>
<accession>A0ABT6NAR0</accession>
<evidence type="ECO:0000313" key="3">
    <source>
        <dbReference type="Proteomes" id="UP001158045"/>
    </source>
</evidence>
<dbReference type="InterPro" id="IPR051531">
    <property type="entry name" value="N-acetyltransferase"/>
</dbReference>
<reference evidence="2 3" key="1">
    <citation type="submission" date="2023-04" db="EMBL/GenBank/DDBJ databases">
        <title>Fusibacter bizertensis strain WBS, isolated from littoral bottom sediments of the Arctic seas - biochemical and genomic analysis.</title>
        <authorList>
            <person name="Brioukhanov A.L."/>
        </authorList>
    </citation>
    <scope>NUCLEOTIDE SEQUENCE [LARGE SCALE GENOMIC DNA]</scope>
    <source>
        <strain evidence="2 3">WBS</strain>
    </source>
</reference>
<evidence type="ECO:0000259" key="1">
    <source>
        <dbReference type="PROSITE" id="PS51186"/>
    </source>
</evidence>
<dbReference type="InterPro" id="IPR000182">
    <property type="entry name" value="GNAT_dom"/>
</dbReference>